<keyword evidence="1" id="KW-1133">Transmembrane helix</keyword>
<evidence type="ECO:0000313" key="3">
    <source>
        <dbReference type="Proteomes" id="UP000823775"/>
    </source>
</evidence>
<name>A0ABS8Y2Q5_DATST</name>
<evidence type="ECO:0000256" key="1">
    <source>
        <dbReference type="SAM" id="Phobius"/>
    </source>
</evidence>
<keyword evidence="1" id="KW-0472">Membrane</keyword>
<organism evidence="2 3">
    <name type="scientific">Datura stramonium</name>
    <name type="common">Jimsonweed</name>
    <name type="synonym">Common thornapple</name>
    <dbReference type="NCBI Taxonomy" id="4076"/>
    <lineage>
        <taxon>Eukaryota</taxon>
        <taxon>Viridiplantae</taxon>
        <taxon>Streptophyta</taxon>
        <taxon>Embryophyta</taxon>
        <taxon>Tracheophyta</taxon>
        <taxon>Spermatophyta</taxon>
        <taxon>Magnoliopsida</taxon>
        <taxon>eudicotyledons</taxon>
        <taxon>Gunneridae</taxon>
        <taxon>Pentapetalae</taxon>
        <taxon>asterids</taxon>
        <taxon>lamiids</taxon>
        <taxon>Solanales</taxon>
        <taxon>Solanaceae</taxon>
        <taxon>Solanoideae</taxon>
        <taxon>Datureae</taxon>
        <taxon>Datura</taxon>
    </lineage>
</organism>
<protein>
    <submittedName>
        <fullName evidence="2">Uncharacterized protein</fullName>
    </submittedName>
</protein>
<keyword evidence="1" id="KW-0812">Transmembrane</keyword>
<dbReference type="Proteomes" id="UP000823775">
    <property type="component" value="Unassembled WGS sequence"/>
</dbReference>
<proteinExistence type="predicted"/>
<feature type="non-terminal residue" evidence="2">
    <location>
        <position position="1"/>
    </location>
</feature>
<feature type="transmembrane region" description="Helical" evidence="1">
    <location>
        <begin position="16"/>
        <end position="36"/>
    </location>
</feature>
<dbReference type="EMBL" id="JACEIK010019696">
    <property type="protein sequence ID" value="MCE5166168.1"/>
    <property type="molecule type" value="Genomic_DNA"/>
</dbReference>
<accession>A0ABS8Y2Q5</accession>
<gene>
    <name evidence="2" type="ORF">HAX54_015259</name>
</gene>
<evidence type="ECO:0000313" key="2">
    <source>
        <dbReference type="EMBL" id="MCE5166168.1"/>
    </source>
</evidence>
<comment type="caution">
    <text evidence="2">The sequence shown here is derived from an EMBL/GenBank/DDBJ whole genome shotgun (WGS) entry which is preliminary data.</text>
</comment>
<reference evidence="2 3" key="1">
    <citation type="journal article" date="2021" name="BMC Genomics">
        <title>Datura genome reveals duplications of psychoactive alkaloid biosynthetic genes and high mutation rate following tissue culture.</title>
        <authorList>
            <person name="Rajewski A."/>
            <person name="Carter-House D."/>
            <person name="Stajich J."/>
            <person name="Litt A."/>
        </authorList>
    </citation>
    <scope>NUCLEOTIDE SEQUENCE [LARGE SCALE GENOMIC DNA]</scope>
    <source>
        <strain evidence="2">AR-01</strain>
    </source>
</reference>
<sequence length="62" mass="6788">NWDLTSGRLDTAVPRAAQGTTALAMLLHLFLLCPFLHEVLTEANKAYGHALRSEGIVQDIVQ</sequence>
<keyword evidence="3" id="KW-1185">Reference proteome</keyword>
<feature type="non-terminal residue" evidence="2">
    <location>
        <position position="62"/>
    </location>
</feature>